<gene>
    <name evidence="2" type="ORF">A3L08_07705</name>
</gene>
<dbReference type="Gene3D" id="2.40.50.90">
    <property type="match status" value="1"/>
</dbReference>
<dbReference type="InterPro" id="IPR035437">
    <property type="entry name" value="SNase_OB-fold_sf"/>
</dbReference>
<dbReference type="RefSeq" id="WP_250638359.1">
    <property type="nucleotide sequence ID" value="NZ_CP015102.1"/>
</dbReference>
<dbReference type="GeneID" id="69102013"/>
<dbReference type="PROSITE" id="PS51257">
    <property type="entry name" value="PROKAR_LIPOPROTEIN"/>
    <property type="match status" value="1"/>
</dbReference>
<accession>A0A218P902</accession>
<protein>
    <recommendedName>
        <fullName evidence="1">TNase-like domain-containing protein</fullName>
    </recommendedName>
</protein>
<dbReference type="PROSITE" id="PS50830">
    <property type="entry name" value="TNASE_3"/>
    <property type="match status" value="1"/>
</dbReference>
<dbReference type="SMART" id="SM00318">
    <property type="entry name" value="SNc"/>
    <property type="match status" value="1"/>
</dbReference>
<dbReference type="KEGG" id="tpaf:A3L08_07705"/>
<evidence type="ECO:0000313" key="2">
    <source>
        <dbReference type="EMBL" id="ASJ07210.1"/>
    </source>
</evidence>
<feature type="domain" description="TNase-like" evidence="1">
    <location>
        <begin position="59"/>
        <end position="166"/>
    </location>
</feature>
<organism evidence="2 3">
    <name type="scientific">Thermococcus pacificus</name>
    <dbReference type="NCBI Taxonomy" id="71998"/>
    <lineage>
        <taxon>Archaea</taxon>
        <taxon>Methanobacteriati</taxon>
        <taxon>Methanobacteriota</taxon>
        <taxon>Thermococci</taxon>
        <taxon>Thermococcales</taxon>
        <taxon>Thermococcaceae</taxon>
        <taxon>Thermococcus</taxon>
    </lineage>
</organism>
<dbReference type="EMBL" id="CP015102">
    <property type="protein sequence ID" value="ASJ07210.1"/>
    <property type="molecule type" value="Genomic_DNA"/>
</dbReference>
<dbReference type="AlphaFoldDB" id="A0A218P902"/>
<dbReference type="Proteomes" id="UP000197418">
    <property type="component" value="Chromosome"/>
</dbReference>
<proteinExistence type="predicted"/>
<sequence length="166" mass="18224">MTPRPRYVVLVLAMVLFSVVASACIGGSPSTTPTENYSTETSVSKVSTFSTSTHNVPADAIKVYVVKVIDGDTIDVAFPNGTVDRVRFLGVDTPETSASRNKANEYDHITDLKCLASWGVAAKFFVRDYIQDKVVYIEFDPIAGRRGYYGRLLAYIYLKNGTDFTG</sequence>
<dbReference type="Pfam" id="PF00565">
    <property type="entry name" value="SNase"/>
    <property type="match status" value="1"/>
</dbReference>
<dbReference type="InterPro" id="IPR016071">
    <property type="entry name" value="Staphylococal_nuclease_OB-fold"/>
</dbReference>
<dbReference type="SUPFAM" id="SSF50199">
    <property type="entry name" value="Staphylococcal nuclease"/>
    <property type="match status" value="1"/>
</dbReference>
<reference evidence="2 3" key="1">
    <citation type="submission" date="2016-04" db="EMBL/GenBank/DDBJ databases">
        <title>Complete genome sequence of Thermococcus pacificus type strain P4.</title>
        <authorList>
            <person name="Oger P.M."/>
        </authorList>
    </citation>
    <scope>NUCLEOTIDE SEQUENCE [LARGE SCALE GENOMIC DNA]</scope>
    <source>
        <strain evidence="2 3">P-4</strain>
    </source>
</reference>
<evidence type="ECO:0000313" key="3">
    <source>
        <dbReference type="Proteomes" id="UP000197418"/>
    </source>
</evidence>
<name>A0A218P902_9EURY</name>
<evidence type="ECO:0000259" key="1">
    <source>
        <dbReference type="PROSITE" id="PS50830"/>
    </source>
</evidence>
<keyword evidence="3" id="KW-1185">Reference proteome</keyword>